<sequence length="450" mass="48493">MAGEHPGRAGPTEGGTVVSFDVQQAVRELLPQVTQALDDAHVSGDEAIREYARAAIIDLVRAYADGRALAGRDTPTLAEERLLAEAAYNEIFALGRLQPFIDDPQVENIDVNGCDQVWITYRDGSKIAGPPIADSDEDLIQDVRRWAAYQGQTAREFSIARPRLHLSAGQQTRIAALMGVTPRPCLSIRRHGMLHADLDDLMATGTLDKGLRAFLGAAVRARKDIVITGGMGDGKTTFARALAAEIDPDERIATIEKEYELFLHHQGDRHRDVLALEAREGNSEGLGAITMHQLIADALRFNARRIIVGEVRGDELVPMLEAMNTGGAGSICTMHADSAAQVFARMLILAGSGGLALPAGTLFRTIGMAVDFVVHLGHDLRHDLDGPVNHRYVAEVHEVLPPGDGAEPAVNRVYVPGPDGRAVSHTIPQCMDELVQAGFDPGLFTGWGLV</sequence>
<dbReference type="SUPFAM" id="SSF52540">
    <property type="entry name" value="P-loop containing nucleoside triphosphate hydrolases"/>
    <property type="match status" value="1"/>
</dbReference>
<reference evidence="3 4" key="1">
    <citation type="submission" date="2018-01" db="EMBL/GenBank/DDBJ databases">
        <title>Draft genome sequence of Sphaerisporangium sp. 7K107.</title>
        <authorList>
            <person name="Sahin N."/>
            <person name="Saygin H."/>
            <person name="Ay H."/>
        </authorList>
    </citation>
    <scope>NUCLEOTIDE SEQUENCE [LARGE SCALE GENOMIC DNA]</scope>
    <source>
        <strain evidence="3 4">7K107</strain>
    </source>
</reference>
<protein>
    <recommendedName>
        <fullName evidence="2">Bacterial type II secretion system protein E domain-containing protein</fullName>
    </recommendedName>
</protein>
<organism evidence="3 4">
    <name type="scientific">Spongiactinospora gelatinilytica</name>
    <dbReference type="NCBI Taxonomy" id="2666298"/>
    <lineage>
        <taxon>Bacteria</taxon>
        <taxon>Bacillati</taxon>
        <taxon>Actinomycetota</taxon>
        <taxon>Actinomycetes</taxon>
        <taxon>Streptosporangiales</taxon>
        <taxon>Streptosporangiaceae</taxon>
        <taxon>Spongiactinospora</taxon>
    </lineage>
</organism>
<dbReference type="EMBL" id="POUA01000102">
    <property type="protein sequence ID" value="PZG45887.1"/>
    <property type="molecule type" value="Genomic_DNA"/>
</dbReference>
<proteinExistence type="inferred from homology"/>
<evidence type="ECO:0000256" key="1">
    <source>
        <dbReference type="ARBA" id="ARBA00006611"/>
    </source>
</evidence>
<dbReference type="InterPro" id="IPR050921">
    <property type="entry name" value="T4SS_GSP_E_ATPase"/>
</dbReference>
<dbReference type="InterPro" id="IPR001482">
    <property type="entry name" value="T2SS/T4SS_dom"/>
</dbReference>
<dbReference type="Gene3D" id="3.30.450.380">
    <property type="match status" value="1"/>
</dbReference>
<dbReference type="InterPro" id="IPR027417">
    <property type="entry name" value="P-loop_NTPase"/>
</dbReference>
<accession>A0A2W2HIJ9</accession>
<keyword evidence="4" id="KW-1185">Reference proteome</keyword>
<comment type="similarity">
    <text evidence="1">Belongs to the GSP E family.</text>
</comment>
<comment type="caution">
    <text evidence="3">The sequence shown here is derived from an EMBL/GenBank/DDBJ whole genome shotgun (WGS) entry which is preliminary data.</text>
</comment>
<evidence type="ECO:0000313" key="3">
    <source>
        <dbReference type="EMBL" id="PZG45887.1"/>
    </source>
</evidence>
<feature type="domain" description="Bacterial type II secretion system protein E" evidence="2">
    <location>
        <begin position="173"/>
        <end position="351"/>
    </location>
</feature>
<name>A0A2W2HIJ9_9ACTN</name>
<dbReference type="Proteomes" id="UP000248544">
    <property type="component" value="Unassembled WGS sequence"/>
</dbReference>
<dbReference type="GO" id="GO:0016887">
    <property type="term" value="F:ATP hydrolysis activity"/>
    <property type="evidence" value="ECO:0007669"/>
    <property type="project" value="InterPro"/>
</dbReference>
<dbReference type="PANTHER" id="PTHR30486">
    <property type="entry name" value="TWITCHING MOTILITY PROTEIN PILT"/>
    <property type="match status" value="1"/>
</dbReference>
<evidence type="ECO:0000259" key="2">
    <source>
        <dbReference type="Pfam" id="PF00437"/>
    </source>
</evidence>
<dbReference type="Pfam" id="PF00437">
    <property type="entry name" value="T2SSE"/>
    <property type="match status" value="1"/>
</dbReference>
<dbReference type="CDD" id="cd01130">
    <property type="entry name" value="VirB11-like_ATPase"/>
    <property type="match status" value="1"/>
</dbReference>
<dbReference type="AlphaFoldDB" id="A0A2W2HIJ9"/>
<gene>
    <name evidence="3" type="ORF">C1I98_15150</name>
</gene>
<dbReference type="PANTHER" id="PTHR30486:SF6">
    <property type="entry name" value="TYPE IV PILUS RETRACTATION ATPASE PILT"/>
    <property type="match status" value="1"/>
</dbReference>
<evidence type="ECO:0000313" key="4">
    <source>
        <dbReference type="Proteomes" id="UP000248544"/>
    </source>
</evidence>
<dbReference type="Gene3D" id="3.40.50.300">
    <property type="entry name" value="P-loop containing nucleotide triphosphate hydrolases"/>
    <property type="match status" value="1"/>
</dbReference>